<protein>
    <submittedName>
        <fullName evidence="1">Uncharacterized protein</fullName>
    </submittedName>
</protein>
<evidence type="ECO:0000313" key="2">
    <source>
        <dbReference type="Proteomes" id="UP000676336"/>
    </source>
</evidence>
<gene>
    <name evidence="1" type="ORF">SMN809_LOCUS73650</name>
</gene>
<sequence>MFSINEYQSLKSNGTWRDRLQYVLSIPNKDSIEKYLKESLFSSYDDLKMFIFLSVSSKNDKNLMEIFKNDSLPIHQRTSAGQYWIKFQKDE</sequence>
<evidence type="ECO:0000313" key="1">
    <source>
        <dbReference type="EMBL" id="CAF5194983.1"/>
    </source>
</evidence>
<proteinExistence type="predicted"/>
<feature type="non-terminal residue" evidence="1">
    <location>
        <position position="91"/>
    </location>
</feature>
<name>A0A8S3I6Z6_9BILA</name>
<comment type="caution">
    <text evidence="1">The sequence shown here is derived from an EMBL/GenBank/DDBJ whole genome shotgun (WGS) entry which is preliminary data.</text>
</comment>
<accession>A0A8S3I6Z6</accession>
<dbReference type="AlphaFoldDB" id="A0A8S3I6Z6"/>
<organism evidence="1 2">
    <name type="scientific">Rotaria magnacalcarata</name>
    <dbReference type="NCBI Taxonomy" id="392030"/>
    <lineage>
        <taxon>Eukaryota</taxon>
        <taxon>Metazoa</taxon>
        <taxon>Spiralia</taxon>
        <taxon>Gnathifera</taxon>
        <taxon>Rotifera</taxon>
        <taxon>Eurotatoria</taxon>
        <taxon>Bdelloidea</taxon>
        <taxon>Philodinida</taxon>
        <taxon>Philodinidae</taxon>
        <taxon>Rotaria</taxon>
    </lineage>
</organism>
<dbReference type="EMBL" id="CAJOBI010328331">
    <property type="protein sequence ID" value="CAF5194983.1"/>
    <property type="molecule type" value="Genomic_DNA"/>
</dbReference>
<reference evidence="1" key="1">
    <citation type="submission" date="2021-02" db="EMBL/GenBank/DDBJ databases">
        <authorList>
            <person name="Nowell W R."/>
        </authorList>
    </citation>
    <scope>NUCLEOTIDE SEQUENCE</scope>
</reference>
<dbReference type="Proteomes" id="UP000676336">
    <property type="component" value="Unassembled WGS sequence"/>
</dbReference>